<dbReference type="PANTHER" id="PTHR14136:SF17">
    <property type="entry name" value="BTB_POZ DOMAIN-CONTAINING PROTEIN KCTD9"/>
    <property type="match status" value="1"/>
</dbReference>
<dbReference type="eggNOG" id="COG1357">
    <property type="taxonomic scope" value="Bacteria"/>
</dbReference>
<organism evidence="1 2">
    <name type="scientific">Crinalium epipsammum PCC 9333</name>
    <dbReference type="NCBI Taxonomy" id="1173022"/>
    <lineage>
        <taxon>Bacteria</taxon>
        <taxon>Bacillati</taxon>
        <taxon>Cyanobacteriota</taxon>
        <taxon>Cyanophyceae</taxon>
        <taxon>Gomontiellales</taxon>
        <taxon>Gomontiellaceae</taxon>
        <taxon>Crinalium</taxon>
    </lineage>
</organism>
<dbReference type="InterPro" id="IPR001646">
    <property type="entry name" value="5peptide_repeat"/>
</dbReference>
<dbReference type="PATRIC" id="fig|1173022.3.peg.4461"/>
<evidence type="ECO:0000313" key="2">
    <source>
        <dbReference type="Proteomes" id="UP000010472"/>
    </source>
</evidence>
<dbReference type="Proteomes" id="UP000010472">
    <property type="component" value="Chromosome"/>
</dbReference>
<dbReference type="SUPFAM" id="SSF141571">
    <property type="entry name" value="Pentapeptide repeat-like"/>
    <property type="match status" value="1"/>
</dbReference>
<sequence>MLNSLSEELYYNCIHFLEQTPEQRLFLLKQIGLARYADFLTQMPLNEANINCVMRFFREPNRVKFPNLRGADLSGLVLDEVNFIRGDLSEANLRGSSLVNADLIFANFTKADITDADLRGATLNETIWYGAFVKQCQFGTGIGLTDKQRQYLQVNGAVFN</sequence>
<evidence type="ECO:0000313" key="1">
    <source>
        <dbReference type="EMBL" id="AFZ14922.1"/>
    </source>
</evidence>
<accession>K9W592</accession>
<protein>
    <submittedName>
        <fullName evidence="1">Pentapeptide repeat protein</fullName>
    </submittedName>
</protein>
<dbReference type="KEGG" id="cep:Cri9333_4127"/>
<dbReference type="Pfam" id="PF00805">
    <property type="entry name" value="Pentapeptide"/>
    <property type="match status" value="1"/>
</dbReference>
<gene>
    <name evidence="1" type="ORF">Cri9333_4127</name>
</gene>
<dbReference type="PANTHER" id="PTHR14136">
    <property type="entry name" value="BTB_POZ DOMAIN-CONTAINING PROTEIN KCTD9"/>
    <property type="match status" value="1"/>
</dbReference>
<dbReference type="EMBL" id="CP003620">
    <property type="protein sequence ID" value="AFZ14922.1"/>
    <property type="molecule type" value="Genomic_DNA"/>
</dbReference>
<dbReference type="OrthoDB" id="458990at2"/>
<dbReference type="Gene3D" id="2.160.20.80">
    <property type="entry name" value="E3 ubiquitin-protein ligase SopA"/>
    <property type="match status" value="1"/>
</dbReference>
<name>K9W592_9CYAN</name>
<keyword evidence="2" id="KW-1185">Reference proteome</keyword>
<dbReference type="AlphaFoldDB" id="K9W592"/>
<proteinExistence type="predicted"/>
<reference evidence="1 2" key="1">
    <citation type="submission" date="2012-06" db="EMBL/GenBank/DDBJ databases">
        <title>Finished chromosome of genome of Crinalium epipsammum PCC 9333.</title>
        <authorList>
            <consortium name="US DOE Joint Genome Institute"/>
            <person name="Gugger M."/>
            <person name="Coursin T."/>
            <person name="Rippka R."/>
            <person name="Tandeau De Marsac N."/>
            <person name="Huntemann M."/>
            <person name="Wei C.-L."/>
            <person name="Han J."/>
            <person name="Detter J.C."/>
            <person name="Han C."/>
            <person name="Tapia R."/>
            <person name="Davenport K."/>
            <person name="Daligault H."/>
            <person name="Erkkila T."/>
            <person name="Gu W."/>
            <person name="Munk A.C.C."/>
            <person name="Teshima H."/>
            <person name="Xu Y."/>
            <person name="Chain P."/>
            <person name="Chen A."/>
            <person name="Krypides N."/>
            <person name="Mavromatis K."/>
            <person name="Markowitz V."/>
            <person name="Szeto E."/>
            <person name="Ivanova N."/>
            <person name="Mikhailova N."/>
            <person name="Ovchinnikova G."/>
            <person name="Pagani I."/>
            <person name="Pati A."/>
            <person name="Goodwin L."/>
            <person name="Peters L."/>
            <person name="Pitluck S."/>
            <person name="Woyke T."/>
            <person name="Kerfeld C."/>
        </authorList>
    </citation>
    <scope>NUCLEOTIDE SEQUENCE [LARGE SCALE GENOMIC DNA]</scope>
    <source>
        <strain evidence="1 2">PCC 9333</strain>
    </source>
</reference>
<dbReference type="HOGENOM" id="CLU_1591199_0_0_3"/>
<dbReference type="InterPro" id="IPR051082">
    <property type="entry name" value="Pentapeptide-BTB/POZ_domain"/>
</dbReference>
<dbReference type="STRING" id="1173022.Cri9333_4127"/>
<dbReference type="RefSeq" id="WP_015205019.1">
    <property type="nucleotide sequence ID" value="NC_019753.1"/>
</dbReference>